<dbReference type="GO" id="GO:0004176">
    <property type="term" value="F:ATP-dependent peptidase activity"/>
    <property type="evidence" value="ECO:0007669"/>
    <property type="project" value="InterPro"/>
</dbReference>
<dbReference type="Pfam" id="PF00574">
    <property type="entry name" value="CLP_protease"/>
    <property type="match status" value="1"/>
</dbReference>
<gene>
    <name evidence="3" type="ORF">H7C19_19410</name>
</gene>
<evidence type="ECO:0000313" key="3">
    <source>
        <dbReference type="EMBL" id="MBB6672855.1"/>
    </source>
</evidence>
<name>A0A7X0RUX9_9BACL</name>
<dbReference type="PRINTS" id="PR00127">
    <property type="entry name" value="CLPPROTEASEP"/>
</dbReference>
<dbReference type="Gene3D" id="3.90.226.10">
    <property type="entry name" value="2-enoyl-CoA Hydratase, Chain A, domain 1"/>
    <property type="match status" value="1"/>
</dbReference>
<dbReference type="AlphaFoldDB" id="A0A7X0RUX9"/>
<reference evidence="3 4" key="1">
    <citation type="submission" date="2020-08" db="EMBL/GenBank/DDBJ databases">
        <title>Cohnella phylogeny.</title>
        <authorList>
            <person name="Dunlap C."/>
        </authorList>
    </citation>
    <scope>NUCLEOTIDE SEQUENCE [LARGE SCALE GENOMIC DNA]</scope>
    <source>
        <strain evidence="3 4">DSM 28246</strain>
    </source>
</reference>
<dbReference type="InterPro" id="IPR029045">
    <property type="entry name" value="ClpP/crotonase-like_dom_sf"/>
</dbReference>
<dbReference type="Proteomes" id="UP000547209">
    <property type="component" value="Unassembled WGS sequence"/>
</dbReference>
<dbReference type="InterPro" id="IPR023562">
    <property type="entry name" value="ClpP/TepA"/>
</dbReference>
<sequence length="248" mass="26827">MNDKDYPATAEQPAPSEEARKQSPAENLVQLGQITIPPAESNIFCMTIIGQVEGHIMLPPQNKTTKYEHVIPQLVAAEQNPKIEGLLIVLNTVGGDVEAGLAIAEMISSLSKPKVTVVLGGGHSIGVPIAVSADYTFIAETATMTIHPIRMNGLVIGVPQTFEYLEKMQERVVRFVTRHSKVQDQTFKDLMFKTGELTRDIGTTVIGQDAVRYGLIDAIGGIGEALRELNRRISERKVANAGEGAAVQ</sequence>
<dbReference type="GO" id="GO:0006508">
    <property type="term" value="P:proteolysis"/>
    <property type="evidence" value="ECO:0007669"/>
    <property type="project" value="UniProtKB-KW"/>
</dbReference>
<feature type="region of interest" description="Disordered" evidence="2">
    <location>
        <begin position="1"/>
        <end position="24"/>
    </location>
</feature>
<dbReference type="RefSeq" id="WP_185670698.1">
    <property type="nucleotide sequence ID" value="NZ_JACJVP010000030.1"/>
</dbReference>
<proteinExistence type="inferred from homology"/>
<dbReference type="EMBL" id="JACJVP010000030">
    <property type="protein sequence ID" value="MBB6672855.1"/>
    <property type="molecule type" value="Genomic_DNA"/>
</dbReference>
<keyword evidence="4" id="KW-1185">Reference proteome</keyword>
<dbReference type="InterPro" id="IPR001907">
    <property type="entry name" value="ClpP"/>
</dbReference>
<organism evidence="3 4">
    <name type="scientific">Cohnella nanjingensis</name>
    <dbReference type="NCBI Taxonomy" id="1387779"/>
    <lineage>
        <taxon>Bacteria</taxon>
        <taxon>Bacillati</taxon>
        <taxon>Bacillota</taxon>
        <taxon>Bacilli</taxon>
        <taxon>Bacillales</taxon>
        <taxon>Paenibacillaceae</taxon>
        <taxon>Cohnella</taxon>
    </lineage>
</organism>
<keyword evidence="3" id="KW-0378">Hydrolase</keyword>
<comment type="similarity">
    <text evidence="1">Belongs to the peptidase S14 family.</text>
</comment>
<dbReference type="GO" id="GO:0004252">
    <property type="term" value="F:serine-type endopeptidase activity"/>
    <property type="evidence" value="ECO:0007669"/>
    <property type="project" value="InterPro"/>
</dbReference>
<protein>
    <submittedName>
        <fullName evidence="3">ATP-dependent Clp protease proteolytic subunit</fullName>
    </submittedName>
</protein>
<dbReference type="SUPFAM" id="SSF52096">
    <property type="entry name" value="ClpP/crotonase"/>
    <property type="match status" value="1"/>
</dbReference>
<evidence type="ECO:0000256" key="2">
    <source>
        <dbReference type="SAM" id="MobiDB-lite"/>
    </source>
</evidence>
<keyword evidence="3" id="KW-0645">Protease</keyword>
<evidence type="ECO:0000256" key="1">
    <source>
        <dbReference type="ARBA" id="ARBA00007039"/>
    </source>
</evidence>
<evidence type="ECO:0000313" key="4">
    <source>
        <dbReference type="Proteomes" id="UP000547209"/>
    </source>
</evidence>
<comment type="caution">
    <text evidence="3">The sequence shown here is derived from an EMBL/GenBank/DDBJ whole genome shotgun (WGS) entry which is preliminary data.</text>
</comment>
<accession>A0A7X0RUX9</accession>